<sequence length="134" mass="14889">ATDLLQEFNCSHVPKFTSPLDSIKLQEDFDAPLDDPTLYRHLVGKPNYLTHTRPDLAFVVLKLSQYMQTPCSSHFSASLRVLHYLQLDPGQGILLSSDPSFSLLAFCDTDWGSCSDTRRSVSGFFITFGGSPIS</sequence>
<gene>
    <name evidence="1" type="ORF">AABB24_002970</name>
</gene>
<dbReference type="PANTHER" id="PTHR11439:SF498">
    <property type="entry name" value="DNAK FAMILY PROTEIN"/>
    <property type="match status" value="1"/>
</dbReference>
<comment type="caution">
    <text evidence="1">The sequence shown here is derived from an EMBL/GenBank/DDBJ whole genome shotgun (WGS) entry which is preliminary data.</text>
</comment>
<dbReference type="Proteomes" id="UP001627284">
    <property type="component" value="Unassembled WGS sequence"/>
</dbReference>
<proteinExistence type="predicted"/>
<accession>A0ABD2V6H2</accession>
<keyword evidence="2" id="KW-1185">Reference proteome</keyword>
<feature type="non-terminal residue" evidence="1">
    <location>
        <position position="1"/>
    </location>
</feature>
<dbReference type="EMBL" id="JBJKTR010000002">
    <property type="protein sequence ID" value="KAL3376299.1"/>
    <property type="molecule type" value="Genomic_DNA"/>
</dbReference>
<evidence type="ECO:0008006" key="3">
    <source>
        <dbReference type="Google" id="ProtNLM"/>
    </source>
</evidence>
<protein>
    <recommendedName>
        <fullName evidence="3">Reverse transcriptase</fullName>
    </recommendedName>
</protein>
<dbReference type="AlphaFoldDB" id="A0ABD2V6H2"/>
<dbReference type="PANTHER" id="PTHR11439">
    <property type="entry name" value="GAG-POL-RELATED RETROTRANSPOSON"/>
    <property type="match status" value="1"/>
</dbReference>
<name>A0ABD2V6H2_9SOLN</name>
<evidence type="ECO:0000313" key="2">
    <source>
        <dbReference type="Proteomes" id="UP001627284"/>
    </source>
</evidence>
<reference evidence="1 2" key="1">
    <citation type="submission" date="2024-05" db="EMBL/GenBank/DDBJ databases">
        <title>De novo assembly of an allotetraploid wild potato.</title>
        <authorList>
            <person name="Hosaka A.J."/>
        </authorList>
    </citation>
    <scope>NUCLEOTIDE SEQUENCE [LARGE SCALE GENOMIC DNA]</scope>
    <source>
        <tissue evidence="1">Young leaves</tissue>
    </source>
</reference>
<organism evidence="1 2">
    <name type="scientific">Solanum stoloniferum</name>
    <dbReference type="NCBI Taxonomy" id="62892"/>
    <lineage>
        <taxon>Eukaryota</taxon>
        <taxon>Viridiplantae</taxon>
        <taxon>Streptophyta</taxon>
        <taxon>Embryophyta</taxon>
        <taxon>Tracheophyta</taxon>
        <taxon>Spermatophyta</taxon>
        <taxon>Magnoliopsida</taxon>
        <taxon>eudicotyledons</taxon>
        <taxon>Gunneridae</taxon>
        <taxon>Pentapetalae</taxon>
        <taxon>asterids</taxon>
        <taxon>lamiids</taxon>
        <taxon>Solanales</taxon>
        <taxon>Solanaceae</taxon>
        <taxon>Solanoideae</taxon>
        <taxon>Solaneae</taxon>
        <taxon>Solanum</taxon>
    </lineage>
</organism>
<evidence type="ECO:0000313" key="1">
    <source>
        <dbReference type="EMBL" id="KAL3376299.1"/>
    </source>
</evidence>